<reference evidence="2 3" key="1">
    <citation type="submission" date="2023-10" db="EMBL/GenBank/DDBJ databases">
        <title>Veillonella sp. nov., isolated from a pig farm feces dump.</title>
        <authorList>
            <person name="Chang Y.-H."/>
        </authorList>
    </citation>
    <scope>NUCLEOTIDE SEQUENCE [LARGE SCALE GENOMIC DNA]</scope>
    <source>
        <strain evidence="2 3">YH-vei2233</strain>
    </source>
</reference>
<feature type="transmembrane region" description="Helical" evidence="1">
    <location>
        <begin position="97"/>
        <end position="115"/>
    </location>
</feature>
<dbReference type="PANTHER" id="PTHR36111:SF2">
    <property type="entry name" value="INNER MEMBRANE PROTEIN"/>
    <property type="match status" value="1"/>
</dbReference>
<keyword evidence="3" id="KW-1185">Reference proteome</keyword>
<protein>
    <submittedName>
        <fullName evidence="2">DUF554 family protein</fullName>
    </submittedName>
</protein>
<name>A0ABU3Z8R8_9FIRM</name>
<feature type="transmembrane region" description="Helical" evidence="1">
    <location>
        <begin position="15"/>
        <end position="35"/>
    </location>
</feature>
<dbReference type="EMBL" id="JAWJZB010000006">
    <property type="protein sequence ID" value="MDV5088317.1"/>
    <property type="molecule type" value="Genomic_DNA"/>
</dbReference>
<accession>A0ABU3Z8R8</accession>
<gene>
    <name evidence="2" type="ORF">RVY80_05575</name>
</gene>
<dbReference type="Proteomes" id="UP001272515">
    <property type="component" value="Unassembled WGS sequence"/>
</dbReference>
<dbReference type="RefSeq" id="WP_317329886.1">
    <property type="nucleotide sequence ID" value="NZ_JAWJZA010000029.1"/>
</dbReference>
<organism evidence="2 3">
    <name type="scientific">Veillonella absiana</name>
    <dbReference type="NCBI Taxonomy" id="3079305"/>
    <lineage>
        <taxon>Bacteria</taxon>
        <taxon>Bacillati</taxon>
        <taxon>Bacillota</taxon>
        <taxon>Negativicutes</taxon>
        <taxon>Veillonellales</taxon>
        <taxon>Veillonellaceae</taxon>
        <taxon>Veillonella</taxon>
    </lineage>
</organism>
<evidence type="ECO:0000313" key="2">
    <source>
        <dbReference type="EMBL" id="MDV5088317.1"/>
    </source>
</evidence>
<dbReference type="Pfam" id="PF04474">
    <property type="entry name" value="DUF554"/>
    <property type="match status" value="1"/>
</dbReference>
<keyword evidence="1" id="KW-0812">Transmembrane</keyword>
<sequence length="116" mass="12565">MGVIGAIEDGIRGNYTILLVKGVIDGIIVMVMCSFMGRGAMFSFIPVGVVQIIITILAYVSEPFITKAAMNNLSYVGSILIFCVGLNLLWPDKIRVANLLPAIFIAMALSYVPWIP</sequence>
<feature type="transmembrane region" description="Helical" evidence="1">
    <location>
        <begin position="42"/>
        <end position="61"/>
    </location>
</feature>
<dbReference type="InterPro" id="IPR007563">
    <property type="entry name" value="DUF554"/>
</dbReference>
<evidence type="ECO:0000313" key="3">
    <source>
        <dbReference type="Proteomes" id="UP001272515"/>
    </source>
</evidence>
<dbReference type="PANTHER" id="PTHR36111">
    <property type="entry name" value="INNER MEMBRANE PROTEIN-RELATED"/>
    <property type="match status" value="1"/>
</dbReference>
<comment type="caution">
    <text evidence="2">The sequence shown here is derived from an EMBL/GenBank/DDBJ whole genome shotgun (WGS) entry which is preliminary data.</text>
</comment>
<proteinExistence type="predicted"/>
<keyword evidence="1" id="KW-1133">Transmembrane helix</keyword>
<keyword evidence="1" id="KW-0472">Membrane</keyword>
<evidence type="ECO:0000256" key="1">
    <source>
        <dbReference type="SAM" id="Phobius"/>
    </source>
</evidence>
<feature type="transmembrane region" description="Helical" evidence="1">
    <location>
        <begin position="73"/>
        <end position="90"/>
    </location>
</feature>